<feature type="domain" description="HTH lysR-type" evidence="5">
    <location>
        <begin position="5"/>
        <end position="62"/>
    </location>
</feature>
<keyword evidence="7" id="KW-1185">Reference proteome</keyword>
<dbReference type="Gene3D" id="1.10.10.10">
    <property type="entry name" value="Winged helix-like DNA-binding domain superfamily/Winged helix DNA-binding domain"/>
    <property type="match status" value="1"/>
</dbReference>
<evidence type="ECO:0000256" key="1">
    <source>
        <dbReference type="ARBA" id="ARBA00009437"/>
    </source>
</evidence>
<dbReference type="Pfam" id="PF03466">
    <property type="entry name" value="LysR_substrate"/>
    <property type="match status" value="1"/>
</dbReference>
<dbReference type="PANTHER" id="PTHR30537:SF80">
    <property type="entry name" value="TRANSCRIPTIONAL REGULATOR"/>
    <property type="match status" value="1"/>
</dbReference>
<evidence type="ECO:0000256" key="2">
    <source>
        <dbReference type="ARBA" id="ARBA00023015"/>
    </source>
</evidence>
<dbReference type="SUPFAM" id="SSF53850">
    <property type="entry name" value="Periplasmic binding protein-like II"/>
    <property type="match status" value="1"/>
</dbReference>
<keyword evidence="2" id="KW-0805">Transcription regulation</keyword>
<dbReference type="InterPro" id="IPR000847">
    <property type="entry name" value="LysR_HTH_N"/>
</dbReference>
<evidence type="ECO:0000256" key="3">
    <source>
        <dbReference type="ARBA" id="ARBA00023125"/>
    </source>
</evidence>
<keyword evidence="3" id="KW-0238">DNA-binding</keyword>
<sequence>MTDMDRLGAMETFVRVVETRSFSAAARDLRVGQPAVSKSIAQLEERFGVRLVMRSTRGLAMTEAGQHFYERARKIVDDAHDAAVALSGAGDGVCGRLRVSAGVTISRLHIVPRLPDFLDQHPHLSLDLVLSDRPGDLIQDGVDVCLRTGMLDDSSVIARKIATCRRLVIGTPAFFERNGALQTPADLSRLAAVVYTEESAGGGDVHGFRRGESEVEVRLSGPLRVSAAEAVRAAVLSGLGYAVASEWMFAPELATGAVRAVFADWLLPPLDCWALFPAGRLMTAKARAFANFVQAELGKTKG</sequence>
<dbReference type="EMBL" id="BKAJ01000068">
    <property type="protein sequence ID" value="GEP56600.1"/>
    <property type="molecule type" value="Genomic_DNA"/>
</dbReference>
<proteinExistence type="inferred from homology"/>
<dbReference type="AlphaFoldDB" id="A0A512NCC9"/>
<evidence type="ECO:0000313" key="7">
    <source>
        <dbReference type="Proteomes" id="UP000321058"/>
    </source>
</evidence>
<evidence type="ECO:0000313" key="6">
    <source>
        <dbReference type="EMBL" id="GEP56600.1"/>
    </source>
</evidence>
<dbReference type="Pfam" id="PF00126">
    <property type="entry name" value="HTH_1"/>
    <property type="match status" value="1"/>
</dbReference>
<keyword evidence="4" id="KW-0804">Transcription</keyword>
<dbReference type="InterPro" id="IPR058163">
    <property type="entry name" value="LysR-type_TF_proteobact-type"/>
</dbReference>
<dbReference type="FunFam" id="1.10.10.10:FF:000001">
    <property type="entry name" value="LysR family transcriptional regulator"/>
    <property type="match status" value="1"/>
</dbReference>
<evidence type="ECO:0000256" key="4">
    <source>
        <dbReference type="ARBA" id="ARBA00023163"/>
    </source>
</evidence>
<organism evidence="6 7">
    <name type="scientific">Reyranella soli</name>
    <dbReference type="NCBI Taxonomy" id="1230389"/>
    <lineage>
        <taxon>Bacteria</taxon>
        <taxon>Pseudomonadati</taxon>
        <taxon>Pseudomonadota</taxon>
        <taxon>Alphaproteobacteria</taxon>
        <taxon>Hyphomicrobiales</taxon>
        <taxon>Reyranellaceae</taxon>
        <taxon>Reyranella</taxon>
    </lineage>
</organism>
<dbReference type="PANTHER" id="PTHR30537">
    <property type="entry name" value="HTH-TYPE TRANSCRIPTIONAL REGULATOR"/>
    <property type="match status" value="1"/>
</dbReference>
<dbReference type="GO" id="GO:0003677">
    <property type="term" value="F:DNA binding"/>
    <property type="evidence" value="ECO:0007669"/>
    <property type="project" value="UniProtKB-KW"/>
</dbReference>
<dbReference type="SUPFAM" id="SSF46785">
    <property type="entry name" value="Winged helix' DNA-binding domain"/>
    <property type="match status" value="1"/>
</dbReference>
<dbReference type="GO" id="GO:0003700">
    <property type="term" value="F:DNA-binding transcription factor activity"/>
    <property type="evidence" value="ECO:0007669"/>
    <property type="project" value="InterPro"/>
</dbReference>
<dbReference type="InterPro" id="IPR036388">
    <property type="entry name" value="WH-like_DNA-bd_sf"/>
</dbReference>
<accession>A0A512NCC9</accession>
<evidence type="ECO:0000259" key="5">
    <source>
        <dbReference type="PROSITE" id="PS50931"/>
    </source>
</evidence>
<dbReference type="PRINTS" id="PR00039">
    <property type="entry name" value="HTHLYSR"/>
</dbReference>
<dbReference type="Gene3D" id="3.40.190.290">
    <property type="match status" value="1"/>
</dbReference>
<dbReference type="InterPro" id="IPR036390">
    <property type="entry name" value="WH_DNA-bd_sf"/>
</dbReference>
<dbReference type="PROSITE" id="PS50931">
    <property type="entry name" value="HTH_LYSR"/>
    <property type="match status" value="1"/>
</dbReference>
<protein>
    <submittedName>
        <fullName evidence="6">LysR family transcriptional regulator</fullName>
    </submittedName>
</protein>
<comment type="similarity">
    <text evidence="1">Belongs to the LysR transcriptional regulatory family.</text>
</comment>
<name>A0A512NCC9_9HYPH</name>
<dbReference type="InterPro" id="IPR005119">
    <property type="entry name" value="LysR_subst-bd"/>
</dbReference>
<dbReference type="Proteomes" id="UP000321058">
    <property type="component" value="Unassembled WGS sequence"/>
</dbReference>
<gene>
    <name evidence="6" type="ORF">RSO01_37660</name>
</gene>
<comment type="caution">
    <text evidence="6">The sequence shown here is derived from an EMBL/GenBank/DDBJ whole genome shotgun (WGS) entry which is preliminary data.</text>
</comment>
<reference evidence="6 7" key="1">
    <citation type="submission" date="2019-07" db="EMBL/GenBank/DDBJ databases">
        <title>Whole genome shotgun sequence of Reyranella soli NBRC 108950.</title>
        <authorList>
            <person name="Hosoyama A."/>
            <person name="Uohara A."/>
            <person name="Ohji S."/>
            <person name="Ichikawa N."/>
        </authorList>
    </citation>
    <scope>NUCLEOTIDE SEQUENCE [LARGE SCALE GENOMIC DNA]</scope>
    <source>
        <strain evidence="6 7">NBRC 108950</strain>
    </source>
</reference>
<dbReference type="CDD" id="cd08422">
    <property type="entry name" value="PBP2_CrgA_like"/>
    <property type="match status" value="1"/>
</dbReference>